<dbReference type="OrthoDB" id="26523at2759"/>
<proteinExistence type="inferred from homology"/>
<accession>A0A507DCM5</accession>
<dbReference type="PANTHER" id="PTHR10828:SF17">
    <property type="entry name" value="PROTEIN-TYROSINE-PHOSPHATASE"/>
    <property type="match status" value="1"/>
</dbReference>
<evidence type="ECO:0000256" key="10">
    <source>
        <dbReference type="RuleBase" id="RU368028"/>
    </source>
</evidence>
<dbReference type="GO" id="GO:0000086">
    <property type="term" value="P:G2/M transition of mitotic cell cycle"/>
    <property type="evidence" value="ECO:0007669"/>
    <property type="project" value="TreeGrafter"/>
</dbReference>
<dbReference type="SMART" id="SM00450">
    <property type="entry name" value="RHOD"/>
    <property type="match status" value="1"/>
</dbReference>
<feature type="region of interest" description="Disordered" evidence="11">
    <location>
        <begin position="270"/>
        <end position="294"/>
    </location>
</feature>
<comment type="caution">
    <text evidence="14">The sequence shown here is derived from an EMBL/GenBank/DDBJ whole genome shotgun (WGS) entry which is preliminary data.</text>
</comment>
<dbReference type="VEuPathDB" id="FungiDB:SeMB42_g02738"/>
<dbReference type="PRINTS" id="PR00716">
    <property type="entry name" value="MPIPHPHTASE"/>
</dbReference>
<feature type="compositionally biased region" description="Polar residues" evidence="11">
    <location>
        <begin position="9"/>
        <end position="24"/>
    </location>
</feature>
<dbReference type="InterPro" id="IPR001763">
    <property type="entry name" value="Rhodanese-like_dom"/>
</dbReference>
<keyword evidence="3 10" id="KW-0132">Cell division</keyword>
<name>A0A507DCM5_9FUNG</name>
<dbReference type="GO" id="GO:0051301">
    <property type="term" value="P:cell division"/>
    <property type="evidence" value="ECO:0007669"/>
    <property type="project" value="UniProtKB-UniRule"/>
</dbReference>
<evidence type="ECO:0000256" key="6">
    <source>
        <dbReference type="ARBA" id="ARBA00022912"/>
    </source>
</evidence>
<comment type="function">
    <text evidence="10">Tyrosine protein phosphatase which functions as a dosage-dependent inducer of mitotic progression.</text>
</comment>
<evidence type="ECO:0000256" key="11">
    <source>
        <dbReference type="SAM" id="MobiDB-lite"/>
    </source>
</evidence>
<evidence type="ECO:0000256" key="8">
    <source>
        <dbReference type="ARBA" id="ARBA00051722"/>
    </source>
</evidence>
<evidence type="ECO:0000313" key="14">
    <source>
        <dbReference type="EMBL" id="TPX49107.1"/>
    </source>
</evidence>
<dbReference type="Proteomes" id="UP000317494">
    <property type="component" value="Unassembled WGS sequence"/>
</dbReference>
<protein>
    <recommendedName>
        <fullName evidence="9 10">M-phase inducer phosphatase</fullName>
        <ecNumber evidence="2 10">3.1.3.48</ecNumber>
    </recommendedName>
</protein>
<dbReference type="PANTHER" id="PTHR10828">
    <property type="entry name" value="M-PHASE INDUCER PHOSPHATASE DUAL SPECIFICITY PHOSPHATASE CDC25"/>
    <property type="match status" value="1"/>
</dbReference>
<dbReference type="GO" id="GO:0004725">
    <property type="term" value="F:protein tyrosine phosphatase activity"/>
    <property type="evidence" value="ECO:0007669"/>
    <property type="project" value="UniProtKB-UniRule"/>
</dbReference>
<comment type="catalytic activity">
    <reaction evidence="8 10">
        <text>O-phospho-L-tyrosyl-[protein] + H2O = L-tyrosyl-[protein] + phosphate</text>
        <dbReference type="Rhea" id="RHEA:10684"/>
        <dbReference type="Rhea" id="RHEA-COMP:10136"/>
        <dbReference type="Rhea" id="RHEA-COMP:20101"/>
        <dbReference type="ChEBI" id="CHEBI:15377"/>
        <dbReference type="ChEBI" id="CHEBI:43474"/>
        <dbReference type="ChEBI" id="CHEBI:46858"/>
        <dbReference type="ChEBI" id="CHEBI:61978"/>
        <dbReference type="EC" id="3.1.3.48"/>
    </reaction>
</comment>
<dbReference type="Proteomes" id="UP000320475">
    <property type="component" value="Unassembled WGS sequence"/>
</dbReference>
<evidence type="ECO:0000259" key="12">
    <source>
        <dbReference type="PROSITE" id="PS50206"/>
    </source>
</evidence>
<dbReference type="GO" id="GO:0110032">
    <property type="term" value="P:positive regulation of G2/MI transition of meiotic cell cycle"/>
    <property type="evidence" value="ECO:0007669"/>
    <property type="project" value="TreeGrafter"/>
</dbReference>
<dbReference type="CDD" id="cd01530">
    <property type="entry name" value="Cdc25"/>
    <property type="match status" value="1"/>
</dbReference>
<dbReference type="AlphaFoldDB" id="A0A507DCM5"/>
<dbReference type="GO" id="GO:0010971">
    <property type="term" value="P:positive regulation of G2/M transition of mitotic cell cycle"/>
    <property type="evidence" value="ECO:0007669"/>
    <property type="project" value="TreeGrafter"/>
</dbReference>
<feature type="region of interest" description="Disordered" evidence="11">
    <location>
        <begin position="1"/>
        <end position="26"/>
    </location>
</feature>
<gene>
    <name evidence="13" type="ORF">SeLEV6574_g05254</name>
    <name evidence="14" type="ORF">SeMB42_g02738</name>
</gene>
<evidence type="ECO:0000256" key="9">
    <source>
        <dbReference type="ARBA" id="ARBA00067190"/>
    </source>
</evidence>
<evidence type="ECO:0000313" key="16">
    <source>
        <dbReference type="Proteomes" id="UP000320475"/>
    </source>
</evidence>
<feature type="compositionally biased region" description="Basic residues" evidence="11">
    <location>
        <begin position="338"/>
        <end position="347"/>
    </location>
</feature>
<reference evidence="15 16" key="1">
    <citation type="journal article" date="2019" name="Sci. Rep.">
        <title>Comparative genomics of chytrid fungi reveal insights into the obligate biotrophic and pathogenic lifestyle of Synchytrium endobioticum.</title>
        <authorList>
            <person name="van de Vossenberg B.T.L.H."/>
            <person name="Warris S."/>
            <person name="Nguyen H.D.T."/>
            <person name="van Gent-Pelzer M.P.E."/>
            <person name="Joly D.L."/>
            <person name="van de Geest H.C."/>
            <person name="Bonants P.J.M."/>
            <person name="Smith D.S."/>
            <person name="Levesque C.A."/>
            <person name="van der Lee T.A.J."/>
        </authorList>
    </citation>
    <scope>NUCLEOTIDE SEQUENCE [LARGE SCALE GENOMIC DNA]</scope>
    <source>
        <strain evidence="13 16">LEV6574</strain>
        <strain evidence="14 15">MB42</strain>
    </source>
</reference>
<keyword evidence="5 10" id="KW-0378">Hydrolase</keyword>
<keyword evidence="15" id="KW-1185">Reference proteome</keyword>
<evidence type="ECO:0000256" key="2">
    <source>
        <dbReference type="ARBA" id="ARBA00013064"/>
    </source>
</evidence>
<comment type="similarity">
    <text evidence="1 10">Belongs to the MPI phosphatase family.</text>
</comment>
<evidence type="ECO:0000256" key="3">
    <source>
        <dbReference type="ARBA" id="ARBA00022618"/>
    </source>
</evidence>
<dbReference type="InterPro" id="IPR000751">
    <property type="entry name" value="MPI_Phosphatase"/>
</dbReference>
<evidence type="ECO:0000256" key="4">
    <source>
        <dbReference type="ARBA" id="ARBA00022776"/>
    </source>
</evidence>
<dbReference type="Gene3D" id="3.40.250.10">
    <property type="entry name" value="Rhodanese-like domain"/>
    <property type="match status" value="1"/>
</dbReference>
<dbReference type="GO" id="GO:0005634">
    <property type="term" value="C:nucleus"/>
    <property type="evidence" value="ECO:0007669"/>
    <property type="project" value="TreeGrafter"/>
</dbReference>
<evidence type="ECO:0000256" key="7">
    <source>
        <dbReference type="ARBA" id="ARBA00023306"/>
    </source>
</evidence>
<dbReference type="EMBL" id="QEAN01000088">
    <property type="protein sequence ID" value="TPX49107.1"/>
    <property type="molecule type" value="Genomic_DNA"/>
</dbReference>
<evidence type="ECO:0000256" key="1">
    <source>
        <dbReference type="ARBA" id="ARBA00011065"/>
    </source>
</evidence>
<feature type="region of interest" description="Disordered" evidence="11">
    <location>
        <begin position="204"/>
        <end position="223"/>
    </location>
</feature>
<feature type="domain" description="Rhodanese" evidence="12">
    <location>
        <begin position="417"/>
        <end position="518"/>
    </location>
</feature>
<evidence type="ECO:0000313" key="15">
    <source>
        <dbReference type="Proteomes" id="UP000317494"/>
    </source>
</evidence>
<dbReference type="InterPro" id="IPR036873">
    <property type="entry name" value="Rhodanese-like_dom_sf"/>
</dbReference>
<dbReference type="FunFam" id="3.40.250.10:FF:000021">
    <property type="entry name" value="M-phase inducer phosphatase cdc-25.2"/>
    <property type="match status" value="1"/>
</dbReference>
<feature type="region of interest" description="Disordered" evidence="11">
    <location>
        <begin position="335"/>
        <end position="355"/>
    </location>
</feature>
<sequence length="552" mass="60983">MDTDMTYEESIQMTSPYSHRSSPSAPVKKRLFGCNHANGPNDGYDTIMRTPNPKAMVAADDGRPMVDLIKARCSPVTSLAAELTCTLEIGDASSMDKTPRKSLLAELAQKATSSDQIVVSQPSTVADVVATNTSQTSAVLVEAQRISERPMLPKPKFAPRPFIRNNTASARLESPDNGKREAMDLFGSPPSLVINTVRAPLSLSGPKSAGTKPPLFAGNQRQSGLTREFELRSPPTHWNRRGPQSAGTRGINLAPIPLRKVGNGHALPRAPASAPPTVPIQTTPSTSGAQKRAAGVLDRSVLRSSPKRNFPNVLSLANQVSMMEDDDAMEIDAESRNHRNPPTKMRRTSSTSSFDEDEMAYVLPSPTGMTPVGFTMSQGILPCIETVETGKDAFKRISPATLVDLLEGRYHQQVDYFHVVDCRFPYEFDGGHIIGAVNISTPIDMAKAFFHPPCIDKKVVIVFHCEFSFERAPAMAGRLRKLDRSLNLAHYPSLFYPEVYILKGGYKDFYTEYKQRCFPQQYVEMNHEAFKTEYRQGVAIHKREFRKTKSFS</sequence>
<keyword evidence="7 10" id="KW-0131">Cell cycle</keyword>
<dbReference type="PROSITE" id="PS50206">
    <property type="entry name" value="RHODANESE_3"/>
    <property type="match status" value="1"/>
</dbReference>
<dbReference type="EMBL" id="QEAM01000240">
    <property type="protein sequence ID" value="TPX43081.1"/>
    <property type="molecule type" value="Genomic_DNA"/>
</dbReference>
<dbReference type="GO" id="GO:0005737">
    <property type="term" value="C:cytoplasm"/>
    <property type="evidence" value="ECO:0007669"/>
    <property type="project" value="TreeGrafter"/>
</dbReference>
<dbReference type="SUPFAM" id="SSF52821">
    <property type="entry name" value="Rhodanese/Cell cycle control phosphatase"/>
    <property type="match status" value="1"/>
</dbReference>
<dbReference type="STRING" id="286115.A0A507DCM5"/>
<evidence type="ECO:0000313" key="13">
    <source>
        <dbReference type="EMBL" id="TPX43081.1"/>
    </source>
</evidence>
<organism evidence="14 15">
    <name type="scientific">Synchytrium endobioticum</name>
    <dbReference type="NCBI Taxonomy" id="286115"/>
    <lineage>
        <taxon>Eukaryota</taxon>
        <taxon>Fungi</taxon>
        <taxon>Fungi incertae sedis</taxon>
        <taxon>Chytridiomycota</taxon>
        <taxon>Chytridiomycota incertae sedis</taxon>
        <taxon>Chytridiomycetes</taxon>
        <taxon>Synchytriales</taxon>
        <taxon>Synchytriaceae</taxon>
        <taxon>Synchytrium</taxon>
    </lineage>
</organism>
<keyword evidence="6 10" id="KW-0904">Protein phosphatase</keyword>
<dbReference type="Pfam" id="PF00581">
    <property type="entry name" value="Rhodanese"/>
    <property type="match status" value="1"/>
</dbReference>
<keyword evidence="4 10" id="KW-0498">Mitosis</keyword>
<evidence type="ECO:0000256" key="5">
    <source>
        <dbReference type="ARBA" id="ARBA00022801"/>
    </source>
</evidence>
<dbReference type="EC" id="3.1.3.48" evidence="2 10"/>
<feature type="compositionally biased region" description="Polar residues" evidence="11">
    <location>
        <begin position="279"/>
        <end position="289"/>
    </location>
</feature>